<keyword evidence="1" id="KW-1133">Transmembrane helix</keyword>
<evidence type="ECO:0000313" key="3">
    <source>
        <dbReference type="Proteomes" id="UP000249516"/>
    </source>
</evidence>
<evidence type="ECO:0000256" key="1">
    <source>
        <dbReference type="SAM" id="Phobius"/>
    </source>
</evidence>
<feature type="transmembrane region" description="Helical" evidence="1">
    <location>
        <begin position="21"/>
        <end position="44"/>
    </location>
</feature>
<sequence length="86" mass="8939">MSHERTTPPPAPGKHRIHPAVPWALFVVALAILIVGTVLDSPVWTLSAPVAAGGAITGGLSQDYLPMVLCILVASVFVLGMLIFAP</sequence>
<protein>
    <submittedName>
        <fullName evidence="2">Uncharacterized protein</fullName>
    </submittedName>
</protein>
<keyword evidence="1" id="KW-0812">Transmembrane</keyword>
<name>A0A495A5L1_9MICC</name>
<keyword evidence="3" id="KW-1185">Reference proteome</keyword>
<comment type="caution">
    <text evidence="2">The sequence shown here is derived from an EMBL/GenBank/DDBJ whole genome shotgun (WGS) entry which is preliminary data.</text>
</comment>
<reference evidence="2 3" key="1">
    <citation type="submission" date="2018-10" db="EMBL/GenBank/DDBJ databases">
        <title>Kocuria tytouropygialis sp. nov., isolated from the uropygial gland of an American barn owl (Tyto furcata).</title>
        <authorList>
            <person name="Braun M.S."/>
            <person name="Wang E."/>
            <person name="Zimmermann S."/>
            <person name="Wagner H."/>
            <person name="Wink M."/>
        </authorList>
    </citation>
    <scope>NUCLEOTIDE SEQUENCE [LARGE SCALE GENOMIC DNA]</scope>
    <source>
        <strain evidence="2 3">442</strain>
    </source>
</reference>
<proteinExistence type="predicted"/>
<accession>A0A495A5L1</accession>
<keyword evidence="1" id="KW-0472">Membrane</keyword>
<dbReference type="Proteomes" id="UP000249516">
    <property type="component" value="Unassembled WGS sequence"/>
</dbReference>
<gene>
    <name evidence="2" type="ORF">C1C97_007380</name>
</gene>
<dbReference type="EMBL" id="PNJG02000002">
    <property type="protein sequence ID" value="RKQ35081.1"/>
    <property type="molecule type" value="Genomic_DNA"/>
</dbReference>
<feature type="transmembrane region" description="Helical" evidence="1">
    <location>
        <begin position="64"/>
        <end position="85"/>
    </location>
</feature>
<dbReference type="AlphaFoldDB" id="A0A495A5L1"/>
<organism evidence="2 3">
    <name type="scientific">Kocuria tytonis</name>
    <dbReference type="NCBI Taxonomy" id="2054280"/>
    <lineage>
        <taxon>Bacteria</taxon>
        <taxon>Bacillati</taxon>
        <taxon>Actinomycetota</taxon>
        <taxon>Actinomycetes</taxon>
        <taxon>Micrococcales</taxon>
        <taxon>Micrococcaceae</taxon>
        <taxon>Kocuria</taxon>
    </lineage>
</organism>
<evidence type="ECO:0000313" key="2">
    <source>
        <dbReference type="EMBL" id="RKQ35081.1"/>
    </source>
</evidence>